<gene>
    <name evidence="5" type="ORF">MiSe_04670</name>
</gene>
<keyword evidence="6" id="KW-1185">Reference proteome</keyword>
<dbReference type="GO" id="GO:0043565">
    <property type="term" value="F:sequence-specific DNA binding"/>
    <property type="evidence" value="ECO:0007669"/>
    <property type="project" value="InterPro"/>
</dbReference>
<reference evidence="5" key="1">
    <citation type="submission" date="2019-10" db="EMBL/GenBank/DDBJ databases">
        <title>Draft genome sequece of Microseira wollei NIES-4236.</title>
        <authorList>
            <person name="Yamaguchi H."/>
            <person name="Suzuki S."/>
            <person name="Kawachi M."/>
        </authorList>
    </citation>
    <scope>NUCLEOTIDE SEQUENCE</scope>
    <source>
        <strain evidence="5">NIES-4236</strain>
    </source>
</reference>
<evidence type="ECO:0000313" key="5">
    <source>
        <dbReference type="EMBL" id="GET35722.1"/>
    </source>
</evidence>
<dbReference type="PROSITE" id="PS01124">
    <property type="entry name" value="HTH_ARAC_FAMILY_2"/>
    <property type="match status" value="1"/>
</dbReference>
<dbReference type="PANTHER" id="PTHR47893">
    <property type="entry name" value="REGULATORY PROTEIN PCHR"/>
    <property type="match status" value="1"/>
</dbReference>
<evidence type="ECO:0000313" key="6">
    <source>
        <dbReference type="Proteomes" id="UP001050975"/>
    </source>
</evidence>
<feature type="domain" description="HTH araC/xylS-type" evidence="4">
    <location>
        <begin position="224"/>
        <end position="325"/>
    </location>
</feature>
<evidence type="ECO:0000259" key="4">
    <source>
        <dbReference type="PROSITE" id="PS01124"/>
    </source>
</evidence>
<keyword evidence="3" id="KW-0804">Transcription</keyword>
<accession>A0AAV3X687</accession>
<dbReference type="InterPro" id="IPR018060">
    <property type="entry name" value="HTH_AraC"/>
</dbReference>
<dbReference type="SMART" id="SM00342">
    <property type="entry name" value="HTH_ARAC"/>
    <property type="match status" value="1"/>
</dbReference>
<dbReference type="Gene3D" id="1.10.10.60">
    <property type="entry name" value="Homeodomain-like"/>
    <property type="match status" value="1"/>
</dbReference>
<proteinExistence type="predicted"/>
<dbReference type="InterPro" id="IPR018062">
    <property type="entry name" value="HTH_AraC-typ_CS"/>
</dbReference>
<sequence length="329" mass="36937">MSLIANHNSQADSLVVTRQFDDIDAFAEAIKPLDITVNQLTPGCFLGSVNFANFGSLKFTHVNQNQGIRAIGLKSPSDLTFAIALQADQTPVVSHGCQIKAQHIVGFDPTRETDFITGKDSHIVLASVNEQVFHSLAEQMGCDLGQKFLQQNSVRLHSASLRLLKAYYQQITHIFSSQPSLFMQSQMPSLIVEDFVPLLIDTLGKIAPKKRYQPKPFRRYALVKKAEEIAKLYRDKPLTLQKLCDELQTSSSALCYGFKEIFGMSPMAYIKMQRLNGVRRALKNADPGKTSVMQLADDWGFWSPGHFGRDYKKMFGELPSETLRISRCR</sequence>
<keyword evidence="2" id="KW-0238">DNA-binding</keyword>
<dbReference type="RefSeq" id="WP_226574032.1">
    <property type="nucleotide sequence ID" value="NZ_BLAY01000004.1"/>
</dbReference>
<evidence type="ECO:0000256" key="1">
    <source>
        <dbReference type="ARBA" id="ARBA00023015"/>
    </source>
</evidence>
<dbReference type="PROSITE" id="PS00041">
    <property type="entry name" value="HTH_ARAC_FAMILY_1"/>
    <property type="match status" value="1"/>
</dbReference>
<keyword evidence="1" id="KW-0805">Transcription regulation</keyword>
<evidence type="ECO:0000256" key="2">
    <source>
        <dbReference type="ARBA" id="ARBA00023125"/>
    </source>
</evidence>
<comment type="caution">
    <text evidence="5">The sequence shown here is derived from an EMBL/GenBank/DDBJ whole genome shotgun (WGS) entry which is preliminary data.</text>
</comment>
<name>A0AAV3X687_9CYAN</name>
<dbReference type="GO" id="GO:0003700">
    <property type="term" value="F:DNA-binding transcription factor activity"/>
    <property type="evidence" value="ECO:0007669"/>
    <property type="project" value="InterPro"/>
</dbReference>
<dbReference type="InterPro" id="IPR053142">
    <property type="entry name" value="PchR_regulatory_protein"/>
</dbReference>
<protein>
    <submittedName>
        <fullName evidence="5">Transcriptional regulator, AraC family protein</fullName>
    </submittedName>
</protein>
<dbReference type="Pfam" id="PF12833">
    <property type="entry name" value="HTH_18"/>
    <property type="match status" value="1"/>
</dbReference>
<evidence type="ECO:0000256" key="3">
    <source>
        <dbReference type="ARBA" id="ARBA00023163"/>
    </source>
</evidence>
<dbReference type="EMBL" id="BLAY01000004">
    <property type="protein sequence ID" value="GET35722.1"/>
    <property type="molecule type" value="Genomic_DNA"/>
</dbReference>
<dbReference type="PANTHER" id="PTHR47893:SF1">
    <property type="entry name" value="REGULATORY PROTEIN PCHR"/>
    <property type="match status" value="1"/>
</dbReference>
<organism evidence="5 6">
    <name type="scientific">Microseira wollei NIES-4236</name>
    <dbReference type="NCBI Taxonomy" id="2530354"/>
    <lineage>
        <taxon>Bacteria</taxon>
        <taxon>Bacillati</taxon>
        <taxon>Cyanobacteriota</taxon>
        <taxon>Cyanophyceae</taxon>
        <taxon>Oscillatoriophycideae</taxon>
        <taxon>Aerosakkonematales</taxon>
        <taxon>Aerosakkonemataceae</taxon>
        <taxon>Microseira</taxon>
    </lineage>
</organism>
<dbReference type="Proteomes" id="UP001050975">
    <property type="component" value="Unassembled WGS sequence"/>
</dbReference>
<dbReference type="AlphaFoldDB" id="A0AAV3X687"/>